<sequence length="256" mass="28108">MSMLPAETSGVRVLHKTLDILEKIKSTESGYKLADLARKVELPKATVYRILTTLEGRGYLDRASDGSYRMAKKLFDLQRTASLEQTLHRVSQPIMERLVAACKETVNLGILDAGEVVVINTVESPQAVRMSSKIGNRRYLHSTAIGKVLLGGMPDKEVQRLLRMKGIPKLTDETITARPAVLAEIQKVRQQGWALDNQENEIEGRCIGAPIAGPEDTIVAALSISGPVFRMDIERARSLVPHLKAACAEISAAIRN</sequence>
<dbReference type="Pfam" id="PF09339">
    <property type="entry name" value="HTH_IclR"/>
    <property type="match status" value="1"/>
</dbReference>
<dbReference type="InterPro" id="IPR014757">
    <property type="entry name" value="Tscrpt_reg_IclR_C"/>
</dbReference>
<dbReference type="InterPro" id="IPR050707">
    <property type="entry name" value="HTH_MetabolicPath_Reg"/>
</dbReference>
<proteinExistence type="predicted"/>
<dbReference type="AlphaFoldDB" id="Q01NA4"/>
<accession>Q01NA4</accession>
<name>Q01NA4_SOLUE</name>
<evidence type="ECO:0000313" key="6">
    <source>
        <dbReference type="EMBL" id="ABJ83725.1"/>
    </source>
</evidence>
<dbReference type="Pfam" id="PF01614">
    <property type="entry name" value="IclR_C"/>
    <property type="match status" value="1"/>
</dbReference>
<dbReference type="InterPro" id="IPR005471">
    <property type="entry name" value="Tscrpt_reg_IclR_N"/>
</dbReference>
<dbReference type="InterPro" id="IPR036390">
    <property type="entry name" value="WH_DNA-bd_sf"/>
</dbReference>
<dbReference type="SMART" id="SM00346">
    <property type="entry name" value="HTH_ICLR"/>
    <property type="match status" value="1"/>
</dbReference>
<dbReference type="GO" id="GO:0003677">
    <property type="term" value="F:DNA binding"/>
    <property type="evidence" value="ECO:0007669"/>
    <property type="project" value="UniProtKB-KW"/>
</dbReference>
<feature type="domain" description="IclR-ED" evidence="5">
    <location>
        <begin position="73"/>
        <end position="256"/>
    </location>
</feature>
<dbReference type="SUPFAM" id="SSF46785">
    <property type="entry name" value="Winged helix' DNA-binding domain"/>
    <property type="match status" value="1"/>
</dbReference>
<dbReference type="InterPro" id="IPR036388">
    <property type="entry name" value="WH-like_DNA-bd_sf"/>
</dbReference>
<dbReference type="PANTHER" id="PTHR30136">
    <property type="entry name" value="HELIX-TURN-HELIX TRANSCRIPTIONAL REGULATOR, ICLR FAMILY"/>
    <property type="match status" value="1"/>
</dbReference>
<evidence type="ECO:0000259" key="5">
    <source>
        <dbReference type="PROSITE" id="PS51078"/>
    </source>
</evidence>
<keyword evidence="1" id="KW-0805">Transcription regulation</keyword>
<evidence type="ECO:0000259" key="4">
    <source>
        <dbReference type="PROSITE" id="PS51077"/>
    </source>
</evidence>
<feature type="domain" description="HTH iclR-type" evidence="4">
    <location>
        <begin position="11"/>
        <end position="72"/>
    </location>
</feature>
<dbReference type="PANTHER" id="PTHR30136:SF24">
    <property type="entry name" value="HTH-TYPE TRANSCRIPTIONAL REPRESSOR ALLR"/>
    <property type="match status" value="1"/>
</dbReference>
<protein>
    <submittedName>
        <fullName evidence="6">Transcriptional regulator, IclR family</fullName>
    </submittedName>
</protein>
<dbReference type="GO" id="GO:0003700">
    <property type="term" value="F:DNA-binding transcription factor activity"/>
    <property type="evidence" value="ECO:0007669"/>
    <property type="project" value="TreeGrafter"/>
</dbReference>
<dbReference type="SUPFAM" id="SSF55781">
    <property type="entry name" value="GAF domain-like"/>
    <property type="match status" value="1"/>
</dbReference>
<reference evidence="6" key="1">
    <citation type="submission" date="2006-10" db="EMBL/GenBank/DDBJ databases">
        <title>Complete sequence of Solibacter usitatus Ellin6076.</title>
        <authorList>
            <consortium name="US DOE Joint Genome Institute"/>
            <person name="Copeland A."/>
            <person name="Lucas S."/>
            <person name="Lapidus A."/>
            <person name="Barry K."/>
            <person name="Detter J.C."/>
            <person name="Glavina del Rio T."/>
            <person name="Hammon N."/>
            <person name="Israni S."/>
            <person name="Dalin E."/>
            <person name="Tice H."/>
            <person name="Pitluck S."/>
            <person name="Thompson L.S."/>
            <person name="Brettin T."/>
            <person name="Bruce D."/>
            <person name="Han C."/>
            <person name="Tapia R."/>
            <person name="Gilna P."/>
            <person name="Schmutz J."/>
            <person name="Larimer F."/>
            <person name="Land M."/>
            <person name="Hauser L."/>
            <person name="Kyrpides N."/>
            <person name="Mikhailova N."/>
            <person name="Janssen P.H."/>
            <person name="Kuske C.R."/>
            <person name="Richardson P."/>
        </authorList>
    </citation>
    <scope>NUCLEOTIDE SEQUENCE</scope>
    <source>
        <strain evidence="6">Ellin6076</strain>
    </source>
</reference>
<gene>
    <name evidence="6" type="ordered locus">Acid_2737</name>
</gene>
<dbReference type="EMBL" id="CP000473">
    <property type="protein sequence ID" value="ABJ83725.1"/>
    <property type="molecule type" value="Genomic_DNA"/>
</dbReference>
<dbReference type="OrthoDB" id="9778379at2"/>
<dbReference type="PROSITE" id="PS51078">
    <property type="entry name" value="ICLR_ED"/>
    <property type="match status" value="1"/>
</dbReference>
<dbReference type="Gene3D" id="1.10.10.10">
    <property type="entry name" value="Winged helix-like DNA-binding domain superfamily/Winged helix DNA-binding domain"/>
    <property type="match status" value="1"/>
</dbReference>
<dbReference type="InParanoid" id="Q01NA4"/>
<dbReference type="InterPro" id="IPR029016">
    <property type="entry name" value="GAF-like_dom_sf"/>
</dbReference>
<dbReference type="Gene3D" id="3.30.450.40">
    <property type="match status" value="1"/>
</dbReference>
<evidence type="ECO:0000256" key="3">
    <source>
        <dbReference type="ARBA" id="ARBA00023163"/>
    </source>
</evidence>
<organism evidence="6">
    <name type="scientific">Solibacter usitatus (strain Ellin6076)</name>
    <dbReference type="NCBI Taxonomy" id="234267"/>
    <lineage>
        <taxon>Bacteria</taxon>
        <taxon>Pseudomonadati</taxon>
        <taxon>Acidobacteriota</taxon>
        <taxon>Terriglobia</taxon>
        <taxon>Bryobacterales</taxon>
        <taxon>Solibacteraceae</taxon>
        <taxon>Candidatus Solibacter</taxon>
    </lineage>
</organism>
<evidence type="ECO:0000256" key="2">
    <source>
        <dbReference type="ARBA" id="ARBA00023125"/>
    </source>
</evidence>
<dbReference type="PROSITE" id="PS51077">
    <property type="entry name" value="HTH_ICLR"/>
    <property type="match status" value="1"/>
</dbReference>
<dbReference type="STRING" id="234267.Acid_2737"/>
<dbReference type="HOGENOM" id="CLU_062618_7_1_0"/>
<keyword evidence="3" id="KW-0804">Transcription</keyword>
<dbReference type="GO" id="GO:0045892">
    <property type="term" value="P:negative regulation of DNA-templated transcription"/>
    <property type="evidence" value="ECO:0007669"/>
    <property type="project" value="TreeGrafter"/>
</dbReference>
<dbReference type="eggNOG" id="COG1414">
    <property type="taxonomic scope" value="Bacteria"/>
</dbReference>
<dbReference type="KEGG" id="sus:Acid_2737"/>
<evidence type="ECO:0000256" key="1">
    <source>
        <dbReference type="ARBA" id="ARBA00023015"/>
    </source>
</evidence>
<keyword evidence="2" id="KW-0238">DNA-binding</keyword>